<dbReference type="EnsemblMetazoa" id="XM_022802857">
    <property type="protein sequence ID" value="XP_022658592"/>
    <property type="gene ID" value="LOC111249249"/>
</dbReference>
<keyword evidence="1" id="KW-0812">Transmembrane</keyword>
<dbReference type="Proteomes" id="UP000594260">
    <property type="component" value="Unplaced"/>
</dbReference>
<evidence type="ECO:0000313" key="3">
    <source>
        <dbReference type="Proteomes" id="UP000594260"/>
    </source>
</evidence>
<evidence type="ECO:0000256" key="1">
    <source>
        <dbReference type="SAM" id="Phobius"/>
    </source>
</evidence>
<sequence length="511" mass="58090">MAPTGAGALGPPYRLYFNEDETRSRGNEDGKNCTNVSSKESFLDLVEKRSKIVARARSHGQPQKYVSLVNEQDTGTDEEETVFYENNNISIHANGNSNINPQGHVRREQGESITADVFKNRSTSKHPSIFSFRRYLIAICLLCIAFLGLYFTLHHDGLDLRTAVGLPAYFNITYRIVIGGLQVDTNLATLQLVNNTRALFFSAGNTIVCARIDADHLVWKRTLIHKVEYVQCNDAVCVFYGNRTITALEPNNGGFLWTSRVKARPFLMTTSWGSRIVVFHNEYMIIYRQDTGSSMTHFRIKNCSRINYIQPIGVRLAVFCQHNINLSSISLYIIPKSVLLHFTPQTQDKPISADFVGYFKLPVRVHTYNDTVLYILHDRGVVSTLSVTERRVEDILNISADVREVLPINCTHTLVQTPSQLLIYSERGAVWRKPIVDEHITYIRRLSHNLILLKKNLNQLAILDIALIKEFKVDFGSYQELLLVEGKDHTLFTASVAQHNATIIRTIRYHD</sequence>
<name>A0A7M7K6V7_VARDE</name>
<dbReference type="OrthoDB" id="10442392at2759"/>
<dbReference type="InParanoid" id="A0A7M7K6V7"/>
<accession>A0A7M7K6V7</accession>
<keyword evidence="1" id="KW-1133">Transmembrane helix</keyword>
<dbReference type="InterPro" id="IPR011047">
    <property type="entry name" value="Quinoprotein_ADH-like_sf"/>
</dbReference>
<dbReference type="GeneID" id="111249249"/>
<protein>
    <submittedName>
        <fullName evidence="2">Uncharacterized protein</fullName>
    </submittedName>
</protein>
<keyword evidence="3" id="KW-1185">Reference proteome</keyword>
<feature type="transmembrane region" description="Helical" evidence="1">
    <location>
        <begin position="135"/>
        <end position="153"/>
    </location>
</feature>
<dbReference type="RefSeq" id="XP_022658592.1">
    <property type="nucleotide sequence ID" value="XM_022802857.1"/>
</dbReference>
<proteinExistence type="predicted"/>
<dbReference type="KEGG" id="vde:111249249"/>
<dbReference type="SUPFAM" id="SSF50998">
    <property type="entry name" value="Quinoprotein alcohol dehydrogenase-like"/>
    <property type="match status" value="1"/>
</dbReference>
<organism evidence="2 3">
    <name type="scientific">Varroa destructor</name>
    <name type="common">Honeybee mite</name>
    <dbReference type="NCBI Taxonomy" id="109461"/>
    <lineage>
        <taxon>Eukaryota</taxon>
        <taxon>Metazoa</taxon>
        <taxon>Ecdysozoa</taxon>
        <taxon>Arthropoda</taxon>
        <taxon>Chelicerata</taxon>
        <taxon>Arachnida</taxon>
        <taxon>Acari</taxon>
        <taxon>Parasitiformes</taxon>
        <taxon>Mesostigmata</taxon>
        <taxon>Gamasina</taxon>
        <taxon>Dermanyssoidea</taxon>
        <taxon>Varroidae</taxon>
        <taxon>Varroa</taxon>
    </lineage>
</organism>
<dbReference type="AlphaFoldDB" id="A0A7M7K6V7"/>
<evidence type="ECO:0000313" key="2">
    <source>
        <dbReference type="EnsemblMetazoa" id="XP_022658592"/>
    </source>
</evidence>
<keyword evidence="1" id="KW-0472">Membrane</keyword>
<reference evidence="2" key="1">
    <citation type="submission" date="2021-01" db="UniProtKB">
        <authorList>
            <consortium name="EnsemblMetazoa"/>
        </authorList>
    </citation>
    <scope>IDENTIFICATION</scope>
</reference>